<evidence type="ECO:0000256" key="10">
    <source>
        <dbReference type="ARBA" id="ARBA00075718"/>
    </source>
</evidence>
<keyword evidence="3" id="KW-0028">Amino-acid biosynthesis</keyword>
<dbReference type="GO" id="GO:0004350">
    <property type="term" value="F:glutamate-5-semialdehyde dehydrogenase activity"/>
    <property type="evidence" value="ECO:0007669"/>
    <property type="project" value="UniProtKB-EC"/>
</dbReference>
<keyword evidence="4" id="KW-0641">Proline biosynthesis</keyword>
<dbReference type="Gene3D" id="3.40.605.10">
    <property type="entry name" value="Aldehyde Dehydrogenase, Chain A, domain 1"/>
    <property type="match status" value="1"/>
</dbReference>
<evidence type="ECO:0000313" key="14">
    <source>
        <dbReference type="Proteomes" id="UP000054248"/>
    </source>
</evidence>
<evidence type="ECO:0000256" key="7">
    <source>
        <dbReference type="ARBA" id="ARBA00049024"/>
    </source>
</evidence>
<reference evidence="14" key="2">
    <citation type="submission" date="2015-01" db="EMBL/GenBank/DDBJ databases">
        <title>Evolutionary Origins and Diversification of the Mycorrhizal Mutualists.</title>
        <authorList>
            <consortium name="DOE Joint Genome Institute"/>
            <consortium name="Mycorrhizal Genomics Consortium"/>
            <person name="Kohler A."/>
            <person name="Kuo A."/>
            <person name="Nagy L.G."/>
            <person name="Floudas D."/>
            <person name="Copeland A."/>
            <person name="Barry K.W."/>
            <person name="Cichocki N."/>
            <person name="Veneault-Fourrey C."/>
            <person name="LaButti K."/>
            <person name="Lindquist E.A."/>
            <person name="Lipzen A."/>
            <person name="Lundell T."/>
            <person name="Morin E."/>
            <person name="Murat C."/>
            <person name="Riley R."/>
            <person name="Ohm R."/>
            <person name="Sun H."/>
            <person name="Tunlid A."/>
            <person name="Henrissat B."/>
            <person name="Grigoriev I.V."/>
            <person name="Hibbett D.S."/>
            <person name="Martin F."/>
        </authorList>
    </citation>
    <scope>NUCLEOTIDE SEQUENCE [LARGE SCALE GENOMIC DNA]</scope>
    <source>
        <strain evidence="14">MUT 4182</strain>
    </source>
</reference>
<dbReference type="PANTHER" id="PTHR11063:SF8">
    <property type="entry name" value="DELTA-1-PYRROLINE-5-CARBOXYLATE SYNTHASE"/>
    <property type="match status" value="1"/>
</dbReference>
<evidence type="ECO:0000256" key="4">
    <source>
        <dbReference type="ARBA" id="ARBA00022650"/>
    </source>
</evidence>
<dbReference type="FunFam" id="3.40.309.10:FF:000006">
    <property type="entry name" value="Gamma-glutamyl phosphate reductase"/>
    <property type="match status" value="1"/>
</dbReference>
<keyword evidence="6" id="KW-0560">Oxidoreductase</keyword>
<dbReference type="PANTHER" id="PTHR11063">
    <property type="entry name" value="GLUTAMATE SEMIALDEHYDE DEHYDROGENASE"/>
    <property type="match status" value="1"/>
</dbReference>
<comment type="catalytic activity">
    <reaction evidence="7">
        <text>L-glutamate 5-semialdehyde + phosphate + NADP(+) = L-glutamyl 5-phosphate + NADPH + H(+)</text>
        <dbReference type="Rhea" id="RHEA:19541"/>
        <dbReference type="ChEBI" id="CHEBI:15378"/>
        <dbReference type="ChEBI" id="CHEBI:43474"/>
        <dbReference type="ChEBI" id="CHEBI:57783"/>
        <dbReference type="ChEBI" id="CHEBI:58066"/>
        <dbReference type="ChEBI" id="CHEBI:58274"/>
        <dbReference type="ChEBI" id="CHEBI:58349"/>
        <dbReference type="EC" id="1.2.1.41"/>
    </reaction>
</comment>
<evidence type="ECO:0000313" key="13">
    <source>
        <dbReference type="EMBL" id="KIO34095.1"/>
    </source>
</evidence>
<dbReference type="CDD" id="cd07079">
    <property type="entry name" value="ALDH_F18-19_ProA-GPR"/>
    <property type="match status" value="1"/>
</dbReference>
<dbReference type="Pfam" id="PF00171">
    <property type="entry name" value="Aldedh"/>
    <property type="match status" value="1"/>
</dbReference>
<dbReference type="UniPathway" id="UPA00098">
    <property type="reaction ID" value="UER00360"/>
</dbReference>
<dbReference type="PIRSF" id="PIRSF000151">
    <property type="entry name" value="GPR"/>
    <property type="match status" value="1"/>
</dbReference>
<organism evidence="13 14">
    <name type="scientific">Tulasnella calospora MUT 4182</name>
    <dbReference type="NCBI Taxonomy" id="1051891"/>
    <lineage>
        <taxon>Eukaryota</taxon>
        <taxon>Fungi</taxon>
        <taxon>Dikarya</taxon>
        <taxon>Basidiomycota</taxon>
        <taxon>Agaricomycotina</taxon>
        <taxon>Agaricomycetes</taxon>
        <taxon>Cantharellales</taxon>
        <taxon>Tulasnellaceae</taxon>
        <taxon>Tulasnella</taxon>
    </lineage>
</organism>
<dbReference type="Proteomes" id="UP000054248">
    <property type="component" value="Unassembled WGS sequence"/>
</dbReference>
<evidence type="ECO:0000259" key="12">
    <source>
        <dbReference type="Pfam" id="PF00171"/>
    </source>
</evidence>
<evidence type="ECO:0000256" key="1">
    <source>
        <dbReference type="ARBA" id="ARBA00004985"/>
    </source>
</evidence>
<dbReference type="SUPFAM" id="SSF53720">
    <property type="entry name" value="ALDH-like"/>
    <property type="match status" value="1"/>
</dbReference>
<dbReference type="GO" id="GO:0055129">
    <property type="term" value="P:L-proline biosynthetic process"/>
    <property type="evidence" value="ECO:0007669"/>
    <property type="project" value="UniProtKB-UniPathway"/>
</dbReference>
<dbReference type="InterPro" id="IPR012134">
    <property type="entry name" value="Glu-5-SA_DH"/>
</dbReference>
<sequence length="456" mass="49230">MSSAEEIAKASKSAFEASQLIDPTERVKALQIIHDALAAKKDEIFEANRKDVEAAKALVDAGKLSVSLVKRLDLTSGDKFDSMLAGIMDVASLPDPTGQITYASELDEGLELYRMTCPIGSLLVIFESRPEVVVNITALAVKSGNSAILKGGKESLLTADVLSKCIREALSKTSLHPDYIQTVQTREEITSLLDQDKYIDLVIPRGSNALVRSIQSASKIPVMGHADGICSVYVDETADLEKAKRIVVESKTDYPSACNAAEILILHQAVLDTVWPALATSLIEADVHLRCDEKTLGILSTLQYAHDRQTTHIHAADPQKDFDTEHLSNIISVTSVPSLSSAIQFINGHSSHHTDVIVTESELAASTFVRGVDSAGTFWNASSRFADGFRYGFGTEVGISTGRVHARGPVGLEGLVIYKYVLRSKKPQGSIIGEFGTGPGKKKYKHQPIAASKLPF</sequence>
<dbReference type="HOGENOM" id="CLU_030231_0_1_1"/>
<dbReference type="HAMAP" id="MF_00412">
    <property type="entry name" value="ProA"/>
    <property type="match status" value="1"/>
</dbReference>
<gene>
    <name evidence="13" type="ORF">M407DRAFT_64669</name>
</gene>
<dbReference type="InterPro" id="IPR016161">
    <property type="entry name" value="Ald_DH/histidinol_DH"/>
</dbReference>
<name>A0A0C3QMC6_9AGAM</name>
<evidence type="ECO:0000256" key="5">
    <source>
        <dbReference type="ARBA" id="ARBA00022857"/>
    </source>
</evidence>
<dbReference type="AlphaFoldDB" id="A0A0C3QMC6"/>
<dbReference type="OrthoDB" id="1934954at2759"/>
<accession>A0A0C3QMC6</accession>
<dbReference type="NCBIfam" id="NF001221">
    <property type="entry name" value="PRK00197.1"/>
    <property type="match status" value="1"/>
</dbReference>
<dbReference type="EMBL" id="KN822944">
    <property type="protein sequence ID" value="KIO34095.1"/>
    <property type="molecule type" value="Genomic_DNA"/>
</dbReference>
<comment type="pathway">
    <text evidence="1">Amino-acid biosynthesis; L-proline biosynthesis; L-glutamate 5-semialdehyde from L-glutamate: step 2/2.</text>
</comment>
<keyword evidence="5" id="KW-0521">NADP</keyword>
<dbReference type="Gene3D" id="3.40.309.10">
    <property type="entry name" value="Aldehyde Dehydrogenase, Chain A, domain 2"/>
    <property type="match status" value="1"/>
</dbReference>
<evidence type="ECO:0000256" key="9">
    <source>
        <dbReference type="ARBA" id="ARBA00060997"/>
    </source>
</evidence>
<comment type="function">
    <text evidence="8">Catalyzes the NADPH dependent reduction of L-gamma-glutamyl 5-phosphate into L-glutamate 5-semialdehyde and phosphate. The product spontaneously undergoes cyclization to form 1-pyrroline-5-carboxylate.</text>
</comment>
<dbReference type="InterPro" id="IPR015590">
    <property type="entry name" value="Aldehyde_DH_dom"/>
</dbReference>
<proteinExistence type="inferred from homology"/>
<dbReference type="InterPro" id="IPR020593">
    <property type="entry name" value="G-glutamylP_reductase_CS"/>
</dbReference>
<protein>
    <recommendedName>
        <fullName evidence="2">glutamate-5-semialdehyde dehydrogenase</fullName>
        <ecNumber evidence="2">1.2.1.41</ecNumber>
    </recommendedName>
    <alternativeName>
        <fullName evidence="11">Glutamate-5-semialdehyde dehydrogenase</fullName>
    </alternativeName>
    <alternativeName>
        <fullName evidence="10">Glutamyl-gamma-semialdehyde dehydrogenase</fullName>
    </alternativeName>
</protein>
<feature type="domain" description="Aldehyde dehydrogenase" evidence="12">
    <location>
        <begin position="4"/>
        <end position="285"/>
    </location>
</feature>
<dbReference type="NCBIfam" id="TIGR00407">
    <property type="entry name" value="proA"/>
    <property type="match status" value="1"/>
</dbReference>
<reference evidence="13 14" key="1">
    <citation type="submission" date="2014-04" db="EMBL/GenBank/DDBJ databases">
        <authorList>
            <consortium name="DOE Joint Genome Institute"/>
            <person name="Kuo A."/>
            <person name="Girlanda M."/>
            <person name="Perotto S."/>
            <person name="Kohler A."/>
            <person name="Nagy L.G."/>
            <person name="Floudas D."/>
            <person name="Copeland A."/>
            <person name="Barry K.W."/>
            <person name="Cichocki N."/>
            <person name="Veneault-Fourrey C."/>
            <person name="LaButti K."/>
            <person name="Lindquist E.A."/>
            <person name="Lipzen A."/>
            <person name="Lundell T."/>
            <person name="Morin E."/>
            <person name="Murat C."/>
            <person name="Sun H."/>
            <person name="Tunlid A."/>
            <person name="Henrissat B."/>
            <person name="Grigoriev I.V."/>
            <person name="Hibbett D.S."/>
            <person name="Martin F."/>
            <person name="Nordberg H.P."/>
            <person name="Cantor M.N."/>
            <person name="Hua S.X."/>
        </authorList>
    </citation>
    <scope>NUCLEOTIDE SEQUENCE [LARGE SCALE GENOMIC DNA]</scope>
    <source>
        <strain evidence="13 14">MUT 4182</strain>
    </source>
</reference>
<dbReference type="GO" id="GO:0050661">
    <property type="term" value="F:NADP binding"/>
    <property type="evidence" value="ECO:0007669"/>
    <property type="project" value="InterPro"/>
</dbReference>
<keyword evidence="14" id="KW-1185">Reference proteome</keyword>
<dbReference type="PROSITE" id="PS01223">
    <property type="entry name" value="PROA"/>
    <property type="match status" value="1"/>
</dbReference>
<evidence type="ECO:0000256" key="8">
    <source>
        <dbReference type="ARBA" id="ARBA00059423"/>
    </source>
</evidence>
<dbReference type="InterPro" id="IPR016162">
    <property type="entry name" value="Ald_DH_N"/>
</dbReference>
<dbReference type="InterPro" id="IPR000965">
    <property type="entry name" value="GPR_dom"/>
</dbReference>
<dbReference type="InterPro" id="IPR016163">
    <property type="entry name" value="Ald_DH_C"/>
</dbReference>
<evidence type="ECO:0000256" key="2">
    <source>
        <dbReference type="ARBA" id="ARBA00013002"/>
    </source>
</evidence>
<dbReference type="STRING" id="1051891.A0A0C3QMC6"/>
<evidence type="ECO:0000256" key="11">
    <source>
        <dbReference type="ARBA" id="ARBA00077451"/>
    </source>
</evidence>
<evidence type="ECO:0000256" key="3">
    <source>
        <dbReference type="ARBA" id="ARBA00022605"/>
    </source>
</evidence>
<evidence type="ECO:0000256" key="6">
    <source>
        <dbReference type="ARBA" id="ARBA00023002"/>
    </source>
</evidence>
<dbReference type="EC" id="1.2.1.41" evidence="2"/>
<comment type="similarity">
    <text evidence="9">Belongs to the gamma-glutamyl phosphate reductase family.</text>
</comment>